<dbReference type="InterPro" id="IPR038883">
    <property type="entry name" value="AN11006-like"/>
</dbReference>
<dbReference type="Proteomes" id="UP000800094">
    <property type="component" value="Unassembled WGS sequence"/>
</dbReference>
<dbReference type="OrthoDB" id="3942472at2759"/>
<evidence type="ECO:0000313" key="2">
    <source>
        <dbReference type="EMBL" id="KAF2248739.1"/>
    </source>
</evidence>
<dbReference type="PANTHER" id="PTHR42085:SF1">
    <property type="entry name" value="F-BOX DOMAIN-CONTAINING PROTEIN"/>
    <property type="match status" value="1"/>
</dbReference>
<gene>
    <name evidence="2" type="ORF">BU26DRAFT_518955</name>
</gene>
<sequence length="323" mass="37660">MSPQPRYARATAASAARSSPKSPKVQEDATTPKKLKRPSTLPSPKFRAEYHDSGPFTLKPENPKKACRLATLPPEIRLLIFEHVLRVCPTVYIPQHGARVACRGKQLWPALLRVSRLVRQEAAYVFYMQTTFICAIHDLSFKAIKYWVELLPAAHRTFLARNTNLRLDLRIEMREWVRASLAQSWIATERFGNMYSIRREKHRLHFISFCKLADWFLWCGKPANVKMKWNYAVEITAWSWSGWPSRAALIQQFLDVCLLPFSFPCVHQAWVRERRQSEMKKEALNMLDGLDGIFQGSSRAEKATWEGEWNRKVEILRRFLGKW</sequence>
<dbReference type="PANTHER" id="PTHR42085">
    <property type="entry name" value="F-BOX DOMAIN-CONTAINING PROTEIN"/>
    <property type="match status" value="1"/>
</dbReference>
<dbReference type="GeneID" id="54582262"/>
<feature type="region of interest" description="Disordered" evidence="1">
    <location>
        <begin position="1"/>
        <end position="47"/>
    </location>
</feature>
<evidence type="ECO:0000256" key="1">
    <source>
        <dbReference type="SAM" id="MobiDB-lite"/>
    </source>
</evidence>
<evidence type="ECO:0000313" key="3">
    <source>
        <dbReference type="Proteomes" id="UP000800094"/>
    </source>
</evidence>
<feature type="compositionally biased region" description="Low complexity" evidence="1">
    <location>
        <begin position="8"/>
        <end position="23"/>
    </location>
</feature>
<dbReference type="EMBL" id="ML987195">
    <property type="protein sequence ID" value="KAF2248739.1"/>
    <property type="molecule type" value="Genomic_DNA"/>
</dbReference>
<keyword evidence="3" id="KW-1185">Reference proteome</keyword>
<name>A0A6A6IEX2_9PLEO</name>
<dbReference type="AlphaFoldDB" id="A0A6A6IEX2"/>
<reference evidence="2" key="1">
    <citation type="journal article" date="2020" name="Stud. Mycol.">
        <title>101 Dothideomycetes genomes: a test case for predicting lifestyles and emergence of pathogens.</title>
        <authorList>
            <person name="Haridas S."/>
            <person name="Albert R."/>
            <person name="Binder M."/>
            <person name="Bloem J."/>
            <person name="Labutti K."/>
            <person name="Salamov A."/>
            <person name="Andreopoulos B."/>
            <person name="Baker S."/>
            <person name="Barry K."/>
            <person name="Bills G."/>
            <person name="Bluhm B."/>
            <person name="Cannon C."/>
            <person name="Castanera R."/>
            <person name="Culley D."/>
            <person name="Daum C."/>
            <person name="Ezra D."/>
            <person name="Gonzalez J."/>
            <person name="Henrissat B."/>
            <person name="Kuo A."/>
            <person name="Liang C."/>
            <person name="Lipzen A."/>
            <person name="Lutzoni F."/>
            <person name="Magnuson J."/>
            <person name="Mondo S."/>
            <person name="Nolan M."/>
            <person name="Ohm R."/>
            <person name="Pangilinan J."/>
            <person name="Park H.-J."/>
            <person name="Ramirez L."/>
            <person name="Alfaro M."/>
            <person name="Sun H."/>
            <person name="Tritt A."/>
            <person name="Yoshinaga Y."/>
            <person name="Zwiers L.-H."/>
            <person name="Turgeon B."/>
            <person name="Goodwin S."/>
            <person name="Spatafora J."/>
            <person name="Crous P."/>
            <person name="Grigoriev I."/>
        </authorList>
    </citation>
    <scope>NUCLEOTIDE SEQUENCE</scope>
    <source>
        <strain evidence="2">CBS 122368</strain>
    </source>
</reference>
<proteinExistence type="predicted"/>
<dbReference type="RefSeq" id="XP_033683743.1">
    <property type="nucleotide sequence ID" value="XM_033828932.1"/>
</dbReference>
<accession>A0A6A6IEX2</accession>
<evidence type="ECO:0008006" key="4">
    <source>
        <dbReference type="Google" id="ProtNLM"/>
    </source>
</evidence>
<organism evidence="2 3">
    <name type="scientific">Trematosphaeria pertusa</name>
    <dbReference type="NCBI Taxonomy" id="390896"/>
    <lineage>
        <taxon>Eukaryota</taxon>
        <taxon>Fungi</taxon>
        <taxon>Dikarya</taxon>
        <taxon>Ascomycota</taxon>
        <taxon>Pezizomycotina</taxon>
        <taxon>Dothideomycetes</taxon>
        <taxon>Pleosporomycetidae</taxon>
        <taxon>Pleosporales</taxon>
        <taxon>Massarineae</taxon>
        <taxon>Trematosphaeriaceae</taxon>
        <taxon>Trematosphaeria</taxon>
    </lineage>
</organism>
<protein>
    <recommendedName>
        <fullName evidence="4">F-box domain-containing protein</fullName>
    </recommendedName>
</protein>